<sequence>MQSSQFTSVVKKNFTLLTRGRRSLFGLGGWSALLLQVLLPGIFFLLMWIPRHYIKPSPRPQILPTSSIDLESRWWSGSNPYSGPAVATQGTGQAHILLAPGTNTDSAQMQIIAEILSKALACPRDLAMWSCPTPLLPNSFHCMFINKDLSEHCQDVNVCHNDPICYAHLLGIAGQISVMATADDAVRQAVDNPMKVDAVVILSAIKEQSSEQHDKIRWEYTIRMNHTDVPPTPLLLDLFDVSPTSKNGLGFYRDYWFFTNLQFAIDRSLLGLEVTSIQNDVHSFMGVQHQQPDALIGAMRSTLSSPSPLIFRLQVRPFPWPATVQDLGAASAAAFLNLLLVFAFLAPTRAAVSEVVREKELRLREGMRILGLNDLPYWLSWALTHWTTLMVSGLICTAMCAYPFPKTSSVLLAAFFGLLSAALISFSYFLSTLFPTARIAGTAAQLAYAMAVLPGFIIPTSAPYGGRSWWLACLLPPSAASMFGGALINWELISQGINMHTFSISSLASFWLPAISEFGKAGYQSILMLQIIGSAHTPRRPLWFPLQRSYWERGLQDSPTLQGYKRGGFNMVAGGGGLAVEISNLCKVYQGFQGGIGGSYSRLALDSVSLGIRRGRVTAVLGHNGAGKTTLISILTGTLEPSSGHASVAGLDVSRDMAVIRKTLGLCPQFDLLWPDLTAAEHLRLYANIKGMPSSLIDKAVEAAVDEVGLLPQLHVMAGDMSGGQRRKLSVAVALLGKPSVVFLDEPTNGMDPYSRRFTWEVIRSRRGASASSRSPSQIDLVVEEGTHQTCLPADGHSAIILTTHSMEEADALADDVVVMADGRIAASGTPLELKQRFGAGYTLSLTLSDVGRAQEGPSRHTLVQHSGSTVEALTALVKAHIPQAVLLQASVPTTSPGCDAGDHHTIPVGSTPAAHAYGEVSYRLPKEHASCFPDLLRELQQKGSSLGMLTYGITETTLEEVFHSITSQAHAISDELRHDDETHRAAKQGNLHELLWNGQQPSGLQDVQAPIAPPQLLQGWALLAQQFWALVSKRALIASRDRMAVLTQLFVPMLLVYLALWVQGLAVHPHAQAPLDLTRQSALRGASSVVGASEAVRGLQGGSTLEALLSSYPSVRDSGQVSLLESGGNLSTTLEGWMLDNWHSGHPAYDAVFVNSLPVINAQYEYGGGTGVQPQQQLPSRTVARMLEGVDLVIMINQTAVHALPTAMNQATSALMWYLHKLPAYYPLPPLSPTLQPPLPAAVTPAPSPGEDTPMALSYVLSQYDESFGDPKSSPQSIKVTSWPLPPLVTEPIVRVQQSAAALMLALCMTLASSVLTASFSVQLVRERSSGFQLLQALTGTPMWTFWIATLVWDVIQYTVPTAGIVLLMRWYDIPQYSGIRLEAVAVLLGGLGFAGLPATYLLQLPFQDEMVALQRLNTLFFMVGYLGYLTTWIFDLIVLLIRPPRLTIINNWVKRILLSISPHYCFASGVSAVAQTAPGSGLPPLPPFGPGGKAKGAFDWDVSGRPLMYMSIQGGVYFMLVLLLESSLLSAAWSWMCYKLAHSSNRSSTSLEGLSQSTQERERVDHESQETFSLTAPLMAGPESSISSAVEDVDVVAERNSIKAGHGRGCQVILDDLKKSYWPNGPFGKSVQAVKGISLGVAQGECFGLLGVNGAGKTSTFKILTGEENPDQGGRALVGGFDVVSNRSAARQAMGYCPQFEGLPAALTARELLSLYARLRGVPWRSASFLSSALSDKVGIPVRDKDRLCGSYSGGNRRKLAVAVALIGDPRVVLLDEPSTGMDPGARRQLWALIRSQALQQHQLSGALAVSSTDVPGLRRSVVLTSHIMEECEALCSRVGIMAKGTLRCIGTIQHLKSKFDSGYILTVQLKEESNPVQPNALSEAFLGFLVHLSPTSRILDHDGVNHFVIAIPRDSTDLPEIFEALEKSRQGLGLMAYSLSQATTLERVFVSLASSLGQ</sequence>
<evidence type="ECO:0000313" key="12">
    <source>
        <dbReference type="Proteomes" id="UP000232323"/>
    </source>
</evidence>
<keyword evidence="12" id="KW-1185">Reference proteome</keyword>
<feature type="transmembrane region" description="Helical" evidence="9">
    <location>
        <begin position="1044"/>
        <end position="1063"/>
    </location>
</feature>
<dbReference type="PANTHER" id="PTHR19229">
    <property type="entry name" value="ATP-BINDING CASSETTE TRANSPORTER SUBFAMILY A ABCA"/>
    <property type="match status" value="1"/>
</dbReference>
<dbReference type="InterPro" id="IPR017871">
    <property type="entry name" value="ABC_transporter-like_CS"/>
</dbReference>
<evidence type="ECO:0000256" key="5">
    <source>
        <dbReference type="ARBA" id="ARBA00022741"/>
    </source>
</evidence>
<reference evidence="11 12" key="1">
    <citation type="submission" date="2017-08" db="EMBL/GenBank/DDBJ databases">
        <title>Acidophilic green algal genome provides insights into adaptation to an acidic environment.</title>
        <authorList>
            <person name="Hirooka S."/>
            <person name="Hirose Y."/>
            <person name="Kanesaki Y."/>
            <person name="Higuchi S."/>
            <person name="Fujiwara T."/>
            <person name="Onuma R."/>
            <person name="Era A."/>
            <person name="Ohbayashi R."/>
            <person name="Uzuka A."/>
            <person name="Nozaki H."/>
            <person name="Yoshikawa H."/>
            <person name="Miyagishima S.Y."/>
        </authorList>
    </citation>
    <scope>NUCLEOTIDE SEQUENCE [LARGE SCALE GENOMIC DNA]</scope>
    <source>
        <strain evidence="11 12">NIES-2499</strain>
    </source>
</reference>
<dbReference type="STRING" id="1157962.A0A250XNA4"/>
<dbReference type="GO" id="GO:0005524">
    <property type="term" value="F:ATP binding"/>
    <property type="evidence" value="ECO:0007669"/>
    <property type="project" value="UniProtKB-KW"/>
</dbReference>
<dbReference type="GO" id="GO:0140359">
    <property type="term" value="F:ABC-type transporter activity"/>
    <property type="evidence" value="ECO:0007669"/>
    <property type="project" value="InterPro"/>
</dbReference>
<dbReference type="SMART" id="SM00382">
    <property type="entry name" value="AAA"/>
    <property type="match status" value="2"/>
</dbReference>
<keyword evidence="8 9" id="KW-0472">Membrane</keyword>
<evidence type="ECO:0000256" key="9">
    <source>
        <dbReference type="SAM" id="Phobius"/>
    </source>
</evidence>
<dbReference type="FunFam" id="3.40.50.300:FF:000335">
    <property type="entry name" value="ATP binding cassette subfamily A member 5"/>
    <property type="match status" value="1"/>
</dbReference>
<feature type="transmembrane region" description="Helical" evidence="9">
    <location>
        <begin position="1356"/>
        <end position="1373"/>
    </location>
</feature>
<protein>
    <recommendedName>
        <fullName evidence="10">ABC transporter domain-containing protein</fullName>
    </recommendedName>
</protein>
<keyword evidence="5" id="KW-0547">Nucleotide-binding</keyword>
<keyword evidence="7 9" id="KW-1133">Transmembrane helix</keyword>
<dbReference type="Proteomes" id="UP000232323">
    <property type="component" value="Unassembled WGS sequence"/>
</dbReference>
<dbReference type="CDD" id="cd03263">
    <property type="entry name" value="ABC_subfamily_A"/>
    <property type="match status" value="2"/>
</dbReference>
<dbReference type="GO" id="GO:0016887">
    <property type="term" value="F:ATP hydrolysis activity"/>
    <property type="evidence" value="ECO:0007669"/>
    <property type="project" value="InterPro"/>
</dbReference>
<dbReference type="SUPFAM" id="SSF52540">
    <property type="entry name" value="P-loop containing nucleoside triphosphate hydrolases"/>
    <property type="match status" value="2"/>
</dbReference>
<feature type="transmembrane region" description="Helical" evidence="9">
    <location>
        <begin position="437"/>
        <end position="457"/>
    </location>
</feature>
<feature type="domain" description="ABC transporter" evidence="10">
    <location>
        <begin position="1614"/>
        <end position="1871"/>
    </location>
</feature>
<feature type="domain" description="ABC transporter" evidence="10">
    <location>
        <begin position="580"/>
        <end position="847"/>
    </location>
</feature>
<dbReference type="GO" id="GO:0016020">
    <property type="term" value="C:membrane"/>
    <property type="evidence" value="ECO:0007669"/>
    <property type="project" value="UniProtKB-SubCell"/>
</dbReference>
<feature type="transmembrane region" description="Helical" evidence="9">
    <location>
        <begin position="469"/>
        <end position="490"/>
    </location>
</feature>
<feature type="transmembrane region" description="Helical" evidence="9">
    <location>
        <begin position="1301"/>
        <end position="1321"/>
    </location>
</feature>
<dbReference type="EMBL" id="BEGY01000124">
    <property type="protein sequence ID" value="GAX84392.1"/>
    <property type="molecule type" value="Genomic_DNA"/>
</dbReference>
<evidence type="ECO:0000256" key="7">
    <source>
        <dbReference type="ARBA" id="ARBA00022989"/>
    </source>
</evidence>
<dbReference type="OrthoDB" id="509600at2759"/>
<evidence type="ECO:0000259" key="10">
    <source>
        <dbReference type="PROSITE" id="PS50893"/>
    </source>
</evidence>
<dbReference type="InterPro" id="IPR013525">
    <property type="entry name" value="ABC2_TM"/>
</dbReference>
<feature type="transmembrane region" description="Helical" evidence="9">
    <location>
        <begin position="1385"/>
        <end position="1404"/>
    </location>
</feature>
<dbReference type="PROSITE" id="PS50893">
    <property type="entry name" value="ABC_TRANSPORTER_2"/>
    <property type="match status" value="2"/>
</dbReference>
<dbReference type="InterPro" id="IPR003593">
    <property type="entry name" value="AAA+_ATPase"/>
</dbReference>
<evidence type="ECO:0000256" key="8">
    <source>
        <dbReference type="ARBA" id="ARBA00023136"/>
    </source>
</evidence>
<feature type="transmembrane region" description="Helical" evidence="9">
    <location>
        <begin position="1517"/>
        <end position="1538"/>
    </location>
</feature>
<evidence type="ECO:0000256" key="3">
    <source>
        <dbReference type="ARBA" id="ARBA00022448"/>
    </source>
</evidence>
<gene>
    <name evidence="11" type="ORF">CEUSTIGMA_g11814.t1</name>
</gene>
<evidence type="ECO:0000313" key="11">
    <source>
        <dbReference type="EMBL" id="GAX84392.1"/>
    </source>
</evidence>
<dbReference type="PANTHER" id="PTHR19229:SF250">
    <property type="entry name" value="ABC TRANSPORTER DOMAIN-CONTAINING PROTEIN-RELATED"/>
    <property type="match status" value="1"/>
</dbReference>
<dbReference type="Pfam" id="PF12698">
    <property type="entry name" value="ABC2_membrane_3"/>
    <property type="match status" value="2"/>
</dbReference>
<keyword evidence="6" id="KW-0067">ATP-binding</keyword>
<feature type="transmembrane region" description="Helical" evidence="9">
    <location>
        <begin position="410"/>
        <end position="430"/>
    </location>
</feature>
<evidence type="ECO:0000256" key="1">
    <source>
        <dbReference type="ARBA" id="ARBA00004141"/>
    </source>
</evidence>
<dbReference type="GO" id="GO:0005319">
    <property type="term" value="F:lipid transporter activity"/>
    <property type="evidence" value="ECO:0007669"/>
    <property type="project" value="TreeGrafter"/>
</dbReference>
<dbReference type="InterPro" id="IPR003439">
    <property type="entry name" value="ABC_transporter-like_ATP-bd"/>
</dbReference>
<dbReference type="Pfam" id="PF00005">
    <property type="entry name" value="ABC_tran"/>
    <property type="match status" value="2"/>
</dbReference>
<keyword evidence="3" id="KW-0813">Transport</keyword>
<feature type="transmembrane region" description="Helical" evidence="9">
    <location>
        <begin position="24"/>
        <end position="49"/>
    </location>
</feature>
<evidence type="ECO:0000256" key="2">
    <source>
        <dbReference type="ARBA" id="ARBA00008526"/>
    </source>
</evidence>
<evidence type="ECO:0000256" key="4">
    <source>
        <dbReference type="ARBA" id="ARBA00022692"/>
    </source>
</evidence>
<keyword evidence="4 9" id="KW-0812">Transmembrane</keyword>
<evidence type="ECO:0000256" key="6">
    <source>
        <dbReference type="ARBA" id="ARBA00022840"/>
    </source>
</evidence>
<organism evidence="11 12">
    <name type="scientific">Chlamydomonas eustigma</name>
    <dbReference type="NCBI Taxonomy" id="1157962"/>
    <lineage>
        <taxon>Eukaryota</taxon>
        <taxon>Viridiplantae</taxon>
        <taxon>Chlorophyta</taxon>
        <taxon>core chlorophytes</taxon>
        <taxon>Chlorophyceae</taxon>
        <taxon>CS clade</taxon>
        <taxon>Chlamydomonadales</taxon>
        <taxon>Chlamydomonadaceae</taxon>
        <taxon>Chlamydomonas</taxon>
    </lineage>
</organism>
<feature type="transmembrane region" description="Helical" evidence="9">
    <location>
        <begin position="1424"/>
        <end position="1443"/>
    </location>
</feature>
<proteinExistence type="inferred from homology"/>
<dbReference type="InterPro" id="IPR026082">
    <property type="entry name" value="ABCA"/>
</dbReference>
<feature type="transmembrane region" description="Helical" evidence="9">
    <location>
        <begin position="377"/>
        <end position="404"/>
    </location>
</feature>
<dbReference type="Gene3D" id="3.40.50.300">
    <property type="entry name" value="P-loop containing nucleotide triphosphate hydrolases"/>
    <property type="match status" value="2"/>
</dbReference>
<dbReference type="InterPro" id="IPR027417">
    <property type="entry name" value="P-loop_NTPase"/>
</dbReference>
<comment type="subcellular location">
    <subcellularLocation>
        <location evidence="1">Membrane</location>
        <topology evidence="1">Multi-pass membrane protein</topology>
    </subcellularLocation>
</comment>
<comment type="similarity">
    <text evidence="2">Belongs to the ABC transporter superfamily. ABCA family. CPR flippase (TC 3.A.1.211) subfamily.</text>
</comment>
<comment type="caution">
    <text evidence="11">The sequence shown here is derived from an EMBL/GenBank/DDBJ whole genome shotgun (WGS) entry which is preliminary data.</text>
</comment>
<name>A0A250XNA4_9CHLO</name>
<accession>A0A250XNA4</accession>
<dbReference type="PROSITE" id="PS00211">
    <property type="entry name" value="ABC_TRANSPORTER_1"/>
    <property type="match status" value="2"/>
</dbReference>